<dbReference type="InterPro" id="IPR003871">
    <property type="entry name" value="RFA1B/D_OB_1st"/>
</dbReference>
<feature type="domain" description="Replication protein A 70 kDa DNA-binding subunit B/D first OB fold" evidence="1">
    <location>
        <begin position="8"/>
        <end position="93"/>
    </location>
</feature>
<gene>
    <name evidence="2" type="ORF">Bca52824_086879</name>
</gene>
<accession>A0A8X7TPC1</accession>
<evidence type="ECO:0000259" key="1">
    <source>
        <dbReference type="Pfam" id="PF02721"/>
    </source>
</evidence>
<reference evidence="2 3" key="1">
    <citation type="submission" date="2020-02" db="EMBL/GenBank/DDBJ databases">
        <authorList>
            <person name="Ma Q."/>
            <person name="Huang Y."/>
            <person name="Song X."/>
            <person name="Pei D."/>
        </authorList>
    </citation>
    <scope>NUCLEOTIDE SEQUENCE [LARGE SCALE GENOMIC DNA]</scope>
    <source>
        <strain evidence="2">Sxm20200214</strain>
        <tissue evidence="2">Leaf</tissue>
    </source>
</reference>
<dbReference type="Proteomes" id="UP000886595">
    <property type="component" value="Unassembled WGS sequence"/>
</dbReference>
<sequence>MKATPKLSYLSDIRPYKPEWWVQVKVLHTWKQHSKFSETTEIIFADKKHLPKKNYLLSLGAECRVGEWKNLENFVITPAGGGYRPTNHPYKLSNIDMFLDLVEFETILSGHLDNNLLIAIDIGEKLTLQCSNGKEKKKIEFTLRDIKFKCDTANMSIVESNDSNNQMVRHQNKVINIDTWDQYDDKNVAELLTSTQVYYNLYVSPL</sequence>
<dbReference type="SUPFAM" id="SSF50249">
    <property type="entry name" value="Nucleic acid-binding proteins"/>
    <property type="match status" value="1"/>
</dbReference>
<dbReference type="EMBL" id="JAAMPC010000017">
    <property type="protein sequence ID" value="KAG2247251.1"/>
    <property type="molecule type" value="Genomic_DNA"/>
</dbReference>
<dbReference type="AlphaFoldDB" id="A0A8X7TPC1"/>
<proteinExistence type="predicted"/>
<evidence type="ECO:0000313" key="3">
    <source>
        <dbReference type="Proteomes" id="UP000886595"/>
    </source>
</evidence>
<dbReference type="InterPro" id="IPR012340">
    <property type="entry name" value="NA-bd_OB-fold"/>
</dbReference>
<keyword evidence="3" id="KW-1185">Reference proteome</keyword>
<name>A0A8X7TPC1_BRACI</name>
<comment type="caution">
    <text evidence="2">The sequence shown here is derived from an EMBL/GenBank/DDBJ whole genome shotgun (WGS) entry which is preliminary data.</text>
</comment>
<protein>
    <recommendedName>
        <fullName evidence="1">Replication protein A 70 kDa DNA-binding subunit B/D first OB fold domain-containing protein</fullName>
    </recommendedName>
</protein>
<evidence type="ECO:0000313" key="2">
    <source>
        <dbReference type="EMBL" id="KAG2247251.1"/>
    </source>
</evidence>
<dbReference type="Pfam" id="PF02721">
    <property type="entry name" value="DUF223"/>
    <property type="match status" value="1"/>
</dbReference>
<organism evidence="2 3">
    <name type="scientific">Brassica carinata</name>
    <name type="common">Ethiopian mustard</name>
    <name type="synonym">Abyssinian cabbage</name>
    <dbReference type="NCBI Taxonomy" id="52824"/>
    <lineage>
        <taxon>Eukaryota</taxon>
        <taxon>Viridiplantae</taxon>
        <taxon>Streptophyta</taxon>
        <taxon>Embryophyta</taxon>
        <taxon>Tracheophyta</taxon>
        <taxon>Spermatophyta</taxon>
        <taxon>Magnoliopsida</taxon>
        <taxon>eudicotyledons</taxon>
        <taxon>Gunneridae</taxon>
        <taxon>Pentapetalae</taxon>
        <taxon>rosids</taxon>
        <taxon>malvids</taxon>
        <taxon>Brassicales</taxon>
        <taxon>Brassicaceae</taxon>
        <taxon>Brassiceae</taxon>
        <taxon>Brassica</taxon>
    </lineage>
</organism>
<dbReference type="OrthoDB" id="1082814at2759"/>